<comment type="pathway">
    <text evidence="2">Siderophore biosynthesis; mycobactin biosynthesis.</text>
</comment>
<evidence type="ECO:0000313" key="8">
    <source>
        <dbReference type="EMBL" id="GAA3713719.1"/>
    </source>
</evidence>
<dbReference type="InterPro" id="IPR019432">
    <property type="entry name" value="Acyltransferase_MbtK/IucB-like"/>
</dbReference>
<reference evidence="9" key="1">
    <citation type="journal article" date="2019" name="Int. J. Syst. Evol. Microbiol.">
        <title>The Global Catalogue of Microorganisms (GCM) 10K type strain sequencing project: providing services to taxonomists for standard genome sequencing and annotation.</title>
        <authorList>
            <consortium name="The Broad Institute Genomics Platform"/>
            <consortium name="The Broad Institute Genome Sequencing Center for Infectious Disease"/>
            <person name="Wu L."/>
            <person name="Ma J."/>
        </authorList>
    </citation>
    <scope>NUCLEOTIDE SEQUENCE [LARGE SCALE GENOMIC DNA]</scope>
    <source>
        <strain evidence="9">JCM 16904</strain>
    </source>
</reference>
<dbReference type="Proteomes" id="UP001500902">
    <property type="component" value="Unassembled WGS sequence"/>
</dbReference>
<feature type="domain" description="N-acetyltransferase" evidence="7">
    <location>
        <begin position="2"/>
        <end position="177"/>
    </location>
</feature>
<evidence type="ECO:0000256" key="1">
    <source>
        <dbReference type="ARBA" id="ARBA00003818"/>
    </source>
</evidence>
<proteinExistence type="predicted"/>
<dbReference type="PANTHER" id="PTHR31438">
    <property type="entry name" value="LYSINE N-ACYLTRANSFERASE C17G9.06C-RELATED"/>
    <property type="match status" value="1"/>
</dbReference>
<comment type="caution">
    <text evidence="8">The sequence shown here is derived from an EMBL/GenBank/DDBJ whole genome shotgun (WGS) entry which is preliminary data.</text>
</comment>
<dbReference type="SMART" id="SM01006">
    <property type="entry name" value="AlcB"/>
    <property type="match status" value="1"/>
</dbReference>
<feature type="region of interest" description="Disordered" evidence="6">
    <location>
        <begin position="158"/>
        <end position="180"/>
    </location>
</feature>
<dbReference type="RefSeq" id="WP_344894797.1">
    <property type="nucleotide sequence ID" value="NZ_BAAAZP010000223.1"/>
</dbReference>
<accession>A0ABP7E664</accession>
<dbReference type="Gene3D" id="3.40.630.30">
    <property type="match status" value="1"/>
</dbReference>
<evidence type="ECO:0000313" key="9">
    <source>
        <dbReference type="Proteomes" id="UP001500902"/>
    </source>
</evidence>
<evidence type="ECO:0000256" key="6">
    <source>
        <dbReference type="SAM" id="MobiDB-lite"/>
    </source>
</evidence>
<dbReference type="Pfam" id="PF13523">
    <property type="entry name" value="Acetyltransf_8"/>
    <property type="match status" value="1"/>
</dbReference>
<sequence length="180" mass="20190">MITWRRLTEEDFPLLRSWLAQPHVARWWHHETSPEAVVRDFGPAARGEEPSEDLLALLDGRPFGLVQRSRLADYPDYQAELAAIVPVPDEAVTIDYLIGDPGQVGKGLGTLMIRSIVERTWVELPDASCVLVPVAAGNLASWNALRKAGLRRVAAGELEPDHPEDDRDHYLYRIDRPTPP</sequence>
<dbReference type="InterPro" id="IPR016181">
    <property type="entry name" value="Acyl_CoA_acyltransferase"/>
</dbReference>
<protein>
    <recommendedName>
        <fullName evidence="3">Lysine N-acyltransferase MbtK</fullName>
    </recommendedName>
    <alternativeName>
        <fullName evidence="5">Mycobactin synthase protein K</fullName>
    </alternativeName>
</protein>
<keyword evidence="9" id="KW-1185">Reference proteome</keyword>
<gene>
    <name evidence="8" type="ORF">GCM10022224_094140</name>
</gene>
<feature type="compositionally biased region" description="Basic and acidic residues" evidence="6">
    <location>
        <begin position="159"/>
        <end position="180"/>
    </location>
</feature>
<dbReference type="SUPFAM" id="SSF55729">
    <property type="entry name" value="Acyl-CoA N-acyltransferases (Nat)"/>
    <property type="match status" value="1"/>
</dbReference>
<dbReference type="InterPro" id="IPR000182">
    <property type="entry name" value="GNAT_dom"/>
</dbReference>
<organism evidence="8 9">
    <name type="scientific">Nonomuraea antimicrobica</name>
    <dbReference type="NCBI Taxonomy" id="561173"/>
    <lineage>
        <taxon>Bacteria</taxon>
        <taxon>Bacillati</taxon>
        <taxon>Actinomycetota</taxon>
        <taxon>Actinomycetes</taxon>
        <taxon>Streptosporangiales</taxon>
        <taxon>Streptosporangiaceae</taxon>
        <taxon>Nonomuraea</taxon>
    </lineage>
</organism>
<evidence type="ECO:0000256" key="5">
    <source>
        <dbReference type="ARBA" id="ARBA00031122"/>
    </source>
</evidence>
<dbReference type="PANTHER" id="PTHR31438:SF1">
    <property type="entry name" value="LYSINE N-ACYLTRANSFERASE C17G9.06C-RELATED"/>
    <property type="match status" value="1"/>
</dbReference>
<comment type="function">
    <text evidence="1">Acyltransferase required for the direct transfer of medium- to long-chain fatty acyl moieties from a carrier protein (MbtL) on to the epsilon-amino group of lysine residue in the mycobactin core.</text>
</comment>
<name>A0ABP7E664_9ACTN</name>
<dbReference type="PROSITE" id="PS51186">
    <property type="entry name" value="GNAT"/>
    <property type="match status" value="1"/>
</dbReference>
<dbReference type="EMBL" id="BAAAZP010000223">
    <property type="protein sequence ID" value="GAA3713719.1"/>
    <property type="molecule type" value="Genomic_DNA"/>
</dbReference>
<keyword evidence="4" id="KW-0046">Antibiotic resistance</keyword>
<evidence type="ECO:0000256" key="2">
    <source>
        <dbReference type="ARBA" id="ARBA00005102"/>
    </source>
</evidence>
<evidence type="ECO:0000256" key="4">
    <source>
        <dbReference type="ARBA" id="ARBA00023251"/>
    </source>
</evidence>
<evidence type="ECO:0000259" key="7">
    <source>
        <dbReference type="PROSITE" id="PS51186"/>
    </source>
</evidence>
<evidence type="ECO:0000256" key="3">
    <source>
        <dbReference type="ARBA" id="ARBA00020586"/>
    </source>
</evidence>